<evidence type="ECO:0000256" key="3">
    <source>
        <dbReference type="ARBA" id="ARBA00023125"/>
    </source>
</evidence>
<dbReference type="CDD" id="cd00397">
    <property type="entry name" value="DNA_BRE_C"/>
    <property type="match status" value="1"/>
</dbReference>
<comment type="caution">
    <text evidence="6">The sequence shown here is derived from an EMBL/GenBank/DDBJ whole genome shotgun (WGS) entry which is preliminary data.</text>
</comment>
<proteinExistence type="inferred from homology"/>
<keyword evidence="4" id="KW-0233">DNA recombination</keyword>
<keyword evidence="3" id="KW-0238">DNA-binding</keyword>
<dbReference type="Pfam" id="PF00589">
    <property type="entry name" value="Phage_integrase"/>
    <property type="match status" value="1"/>
</dbReference>
<dbReference type="AlphaFoldDB" id="A0A9D2TJZ5"/>
<dbReference type="PROSITE" id="PS51898">
    <property type="entry name" value="TYR_RECOMBINASE"/>
    <property type="match status" value="1"/>
</dbReference>
<reference evidence="6" key="1">
    <citation type="journal article" date="2021" name="PeerJ">
        <title>Extensive microbial diversity within the chicken gut microbiome revealed by metagenomics and culture.</title>
        <authorList>
            <person name="Gilroy R."/>
            <person name="Ravi A."/>
            <person name="Getino M."/>
            <person name="Pursley I."/>
            <person name="Horton D.L."/>
            <person name="Alikhan N.F."/>
            <person name="Baker D."/>
            <person name="Gharbi K."/>
            <person name="Hall N."/>
            <person name="Watson M."/>
            <person name="Adriaenssens E.M."/>
            <person name="Foster-Nyarko E."/>
            <person name="Jarju S."/>
            <person name="Secka A."/>
            <person name="Antonio M."/>
            <person name="Oren A."/>
            <person name="Chaudhuri R.R."/>
            <person name="La Ragione R."/>
            <person name="Hildebrand F."/>
            <person name="Pallen M.J."/>
        </authorList>
    </citation>
    <scope>NUCLEOTIDE SEQUENCE</scope>
    <source>
        <strain evidence="6">5933</strain>
    </source>
</reference>
<dbReference type="InterPro" id="IPR010998">
    <property type="entry name" value="Integrase_recombinase_N"/>
</dbReference>
<comment type="similarity">
    <text evidence="1">Belongs to the 'phage' integrase family.</text>
</comment>
<dbReference type="Gene3D" id="1.10.443.10">
    <property type="entry name" value="Intergrase catalytic core"/>
    <property type="match status" value="1"/>
</dbReference>
<dbReference type="SUPFAM" id="SSF56349">
    <property type="entry name" value="DNA breaking-rejoining enzymes"/>
    <property type="match status" value="1"/>
</dbReference>
<dbReference type="GO" id="GO:0015074">
    <property type="term" value="P:DNA integration"/>
    <property type="evidence" value="ECO:0007669"/>
    <property type="project" value="UniProtKB-KW"/>
</dbReference>
<evidence type="ECO:0000313" key="6">
    <source>
        <dbReference type="EMBL" id="HJC71578.1"/>
    </source>
</evidence>
<dbReference type="GO" id="GO:0003677">
    <property type="term" value="F:DNA binding"/>
    <property type="evidence" value="ECO:0007669"/>
    <property type="project" value="UniProtKB-KW"/>
</dbReference>
<dbReference type="InterPro" id="IPR050808">
    <property type="entry name" value="Phage_Integrase"/>
</dbReference>
<accession>A0A9D2TJZ5</accession>
<dbReference type="PANTHER" id="PTHR30629">
    <property type="entry name" value="PROPHAGE INTEGRASE"/>
    <property type="match status" value="1"/>
</dbReference>
<gene>
    <name evidence="6" type="ORF">H9698_02130</name>
</gene>
<name>A0A9D2TJZ5_9FIRM</name>
<dbReference type="EMBL" id="DWWA01000012">
    <property type="protein sequence ID" value="HJC71578.1"/>
    <property type="molecule type" value="Genomic_DNA"/>
</dbReference>
<keyword evidence="2" id="KW-0229">DNA integration</keyword>
<organism evidence="6 7">
    <name type="scientific">Candidatus Ruthenibacterium merdavium</name>
    <dbReference type="NCBI Taxonomy" id="2838752"/>
    <lineage>
        <taxon>Bacteria</taxon>
        <taxon>Bacillati</taxon>
        <taxon>Bacillota</taxon>
        <taxon>Clostridia</taxon>
        <taxon>Eubacteriales</taxon>
        <taxon>Oscillospiraceae</taxon>
        <taxon>Ruthenibacterium</taxon>
    </lineage>
</organism>
<dbReference type="Gene3D" id="1.10.150.130">
    <property type="match status" value="1"/>
</dbReference>
<dbReference type="Proteomes" id="UP000823918">
    <property type="component" value="Unassembled WGS sequence"/>
</dbReference>
<dbReference type="InterPro" id="IPR013762">
    <property type="entry name" value="Integrase-like_cat_sf"/>
</dbReference>
<dbReference type="InterPro" id="IPR011010">
    <property type="entry name" value="DNA_brk_join_enz"/>
</dbReference>
<evidence type="ECO:0000256" key="2">
    <source>
        <dbReference type="ARBA" id="ARBA00022908"/>
    </source>
</evidence>
<evidence type="ECO:0000256" key="4">
    <source>
        <dbReference type="ARBA" id="ARBA00023172"/>
    </source>
</evidence>
<dbReference type="GO" id="GO:0006310">
    <property type="term" value="P:DNA recombination"/>
    <property type="evidence" value="ECO:0007669"/>
    <property type="project" value="UniProtKB-KW"/>
</dbReference>
<evidence type="ECO:0000313" key="7">
    <source>
        <dbReference type="Proteomes" id="UP000823918"/>
    </source>
</evidence>
<evidence type="ECO:0000256" key="1">
    <source>
        <dbReference type="ARBA" id="ARBA00008857"/>
    </source>
</evidence>
<sequence length="334" mass="38949">MNCENCAKELSEKINYCPYCGYDLQKGNNKNFWTLEQVYHHWKKRHFRTLSNASIRNIRYAWSKLESLHKKRFSSIDVDEYQEVIDRNATSYSRQHQIRNVISLLCNYGLRYQIIPFNFGHYLIVDAAKGTPKNIFSDEQILKIAHHANAEGAPYAYDAQIVLCLIYTGLRPNELFNLRKKSVNIVQQYIVGGGKTAAGTNRMIPIPRAISSYISKWYGVLSDENDYLLQTENAAKIDLDNWRKRNFYPLLSKLKINPPYRYGESPYKPIYVPYSCRHTFASLSARAKMDKDVLCKIIGHTDPAFTQQVYIHQKIGEYREEMLKLENLIESFSL</sequence>
<feature type="domain" description="Tyr recombinase" evidence="5">
    <location>
        <begin position="130"/>
        <end position="324"/>
    </location>
</feature>
<dbReference type="InterPro" id="IPR002104">
    <property type="entry name" value="Integrase_catalytic"/>
</dbReference>
<protein>
    <submittedName>
        <fullName evidence="6">Tyrosine-type recombinase/integrase</fullName>
    </submittedName>
</protein>
<evidence type="ECO:0000259" key="5">
    <source>
        <dbReference type="PROSITE" id="PS51898"/>
    </source>
</evidence>
<dbReference type="PANTHER" id="PTHR30629:SF2">
    <property type="entry name" value="PROPHAGE INTEGRASE INTS-RELATED"/>
    <property type="match status" value="1"/>
</dbReference>
<reference evidence="6" key="2">
    <citation type="submission" date="2021-04" db="EMBL/GenBank/DDBJ databases">
        <authorList>
            <person name="Gilroy R."/>
        </authorList>
    </citation>
    <scope>NUCLEOTIDE SEQUENCE</scope>
    <source>
        <strain evidence="6">5933</strain>
    </source>
</reference>